<keyword evidence="1" id="KW-0677">Repeat</keyword>
<feature type="repeat" description="RCC1" evidence="2">
    <location>
        <begin position="207"/>
        <end position="260"/>
    </location>
</feature>
<evidence type="ECO:0000313" key="4">
    <source>
        <dbReference type="EMBL" id="KAJ6240224.1"/>
    </source>
</evidence>
<evidence type="ECO:0000313" key="5">
    <source>
        <dbReference type="Proteomes" id="UP001150062"/>
    </source>
</evidence>
<dbReference type="SUPFAM" id="SSF54695">
    <property type="entry name" value="POZ domain"/>
    <property type="match status" value="1"/>
</dbReference>
<sequence length="607" mass="70148">MESLIYVGGQKESIQFLFDPLDSNLPKMTQVSNEQIQNQREIKKIVSGNRQNFLLWRNNNTLEFYRKGKPMKQFSIKNEIVKGIYSGYTTYLILTESGNVFSLSEKAAYHEVPLDDPENSTFDEIRPIPFFNEEENNRKVQSIAMSGWSSYYVCKDGTMYGNGFNKGRLGDGTKNAHQSKPVIIYKSVSRIFSGVQGYCVFIITTDDNILGCGSNRCGRLGIGNTKDCSSPINVPKLDLKGSDILDISCACEHTVILTNEGKTFSTGQSSDYNGTGTSALYFNEISAFKDKKIIKIDTGTFITLALTSQNELYGWGFSTEEFYSRNEFKTKQKNGKWILPIKINLPQVFQNNSLPLNFSCATRKYFLYMDLNSCVKEDFRNLFESKKYYDSIISLSNEKESNNEIKIHKMLVELRTKLKIDQIQKVLNENNINTEELKLFLKWIYFDEINNSNALKKIFNFLNLSYPPENGLEKDLSRLFNDEDSKDFKILIKEDEEYEEEGEEDEEAFEEIPVHKIILLARSGLFREMFENLNEKEKKINQIKDYSGKSFESLELLIKYFYTDKIELTADDDPELIFEELNDSIEYYLLNKNSNFNTELNKCKTFN</sequence>
<dbReference type="InterPro" id="IPR009091">
    <property type="entry name" value="RCC1/BLIP-II"/>
</dbReference>
<proteinExistence type="predicted"/>
<dbReference type="Pfam" id="PF00415">
    <property type="entry name" value="RCC1"/>
    <property type="match status" value="1"/>
</dbReference>
<dbReference type="PANTHER" id="PTHR22872:SF2">
    <property type="entry name" value="INHIBITOR OF BRUTON TYROSINE KINASE"/>
    <property type="match status" value="1"/>
</dbReference>
<dbReference type="PANTHER" id="PTHR22872">
    <property type="entry name" value="BTK-BINDING PROTEIN-RELATED"/>
    <property type="match status" value="1"/>
</dbReference>
<evidence type="ECO:0000256" key="1">
    <source>
        <dbReference type="ARBA" id="ARBA00022737"/>
    </source>
</evidence>
<dbReference type="EMBL" id="JAOAOG010000213">
    <property type="protein sequence ID" value="KAJ6240224.1"/>
    <property type="molecule type" value="Genomic_DNA"/>
</dbReference>
<dbReference type="PROSITE" id="PS50097">
    <property type="entry name" value="BTB"/>
    <property type="match status" value="1"/>
</dbReference>
<dbReference type="Gene3D" id="2.130.10.30">
    <property type="entry name" value="Regulator of chromosome condensation 1/beta-lactamase-inhibitor protein II"/>
    <property type="match status" value="1"/>
</dbReference>
<dbReference type="Pfam" id="PF00651">
    <property type="entry name" value="BTB"/>
    <property type="match status" value="1"/>
</dbReference>
<feature type="domain" description="BTB" evidence="3">
    <location>
        <begin position="486"/>
        <end position="570"/>
    </location>
</feature>
<dbReference type="SUPFAM" id="SSF50985">
    <property type="entry name" value="RCC1/BLIP-II"/>
    <property type="match status" value="1"/>
</dbReference>
<dbReference type="InterPro" id="IPR011333">
    <property type="entry name" value="SKP1/BTB/POZ_sf"/>
</dbReference>
<gene>
    <name evidence="4" type="ORF">M0813_24567</name>
</gene>
<comment type="caution">
    <text evidence="4">The sequence shown here is derived from an EMBL/GenBank/DDBJ whole genome shotgun (WGS) entry which is preliminary data.</text>
</comment>
<dbReference type="Gene3D" id="3.30.710.10">
    <property type="entry name" value="Potassium Channel Kv1.1, Chain A"/>
    <property type="match status" value="1"/>
</dbReference>
<reference evidence="4" key="1">
    <citation type="submission" date="2022-08" db="EMBL/GenBank/DDBJ databases">
        <title>Novel sulfate-reducing endosymbionts in the free-living metamonad Anaeramoeba.</title>
        <authorList>
            <person name="Jerlstrom-Hultqvist J."/>
            <person name="Cepicka I."/>
            <person name="Gallot-Lavallee L."/>
            <person name="Salas-Leiva D."/>
            <person name="Curtis B.A."/>
            <person name="Zahonova K."/>
            <person name="Pipaliya S."/>
            <person name="Dacks J."/>
            <person name="Roger A.J."/>
        </authorList>
    </citation>
    <scope>NUCLEOTIDE SEQUENCE</scope>
    <source>
        <strain evidence="4">Schooner1</strain>
    </source>
</reference>
<dbReference type="PROSITE" id="PS50012">
    <property type="entry name" value="RCC1_3"/>
    <property type="match status" value="1"/>
</dbReference>
<dbReference type="InterPro" id="IPR000408">
    <property type="entry name" value="Reg_chr_condens"/>
</dbReference>
<dbReference type="Proteomes" id="UP001150062">
    <property type="component" value="Unassembled WGS sequence"/>
</dbReference>
<dbReference type="InterPro" id="IPR000210">
    <property type="entry name" value="BTB/POZ_dom"/>
</dbReference>
<organism evidence="4 5">
    <name type="scientific">Anaeramoeba flamelloides</name>
    <dbReference type="NCBI Taxonomy" id="1746091"/>
    <lineage>
        <taxon>Eukaryota</taxon>
        <taxon>Metamonada</taxon>
        <taxon>Anaeramoebidae</taxon>
        <taxon>Anaeramoeba</taxon>
    </lineage>
</organism>
<accession>A0ABQ8Y906</accession>
<evidence type="ECO:0000256" key="2">
    <source>
        <dbReference type="PROSITE-ProRule" id="PRU00235"/>
    </source>
</evidence>
<keyword evidence="5" id="KW-1185">Reference proteome</keyword>
<protein>
    <submittedName>
        <fullName evidence="4">Btb/poz domain-containing protein</fullName>
    </submittedName>
</protein>
<dbReference type="CDD" id="cd18186">
    <property type="entry name" value="BTB_POZ_ZBTB_KLHL-like"/>
    <property type="match status" value="1"/>
</dbReference>
<name>A0ABQ8Y906_9EUKA</name>
<dbReference type="InterPro" id="IPR051625">
    <property type="entry name" value="Signaling_Regulatory_Domain"/>
</dbReference>
<evidence type="ECO:0000259" key="3">
    <source>
        <dbReference type="PROSITE" id="PS50097"/>
    </source>
</evidence>